<dbReference type="EMBL" id="QWLB01000001">
    <property type="protein sequence ID" value="RIH94014.1"/>
    <property type="molecule type" value="Genomic_DNA"/>
</dbReference>
<evidence type="ECO:0000256" key="2">
    <source>
        <dbReference type="ARBA" id="ARBA00022722"/>
    </source>
</evidence>
<dbReference type="InterPro" id="IPR011335">
    <property type="entry name" value="Restrct_endonuc-II-like"/>
</dbReference>
<dbReference type="SUPFAM" id="SSF52980">
    <property type="entry name" value="Restriction endonuclease-like"/>
    <property type="match status" value="1"/>
</dbReference>
<gene>
    <name evidence="5" type="ORF">Mgrana_00100</name>
</gene>
<proteinExistence type="predicted"/>
<feature type="domain" description="VRR-NUC" evidence="4">
    <location>
        <begin position="5"/>
        <end position="95"/>
    </location>
</feature>
<organism evidence="5 6">
    <name type="scientific">Meiothermus granaticius NBRC 107808</name>
    <dbReference type="NCBI Taxonomy" id="1227551"/>
    <lineage>
        <taxon>Bacteria</taxon>
        <taxon>Thermotogati</taxon>
        <taxon>Deinococcota</taxon>
        <taxon>Deinococci</taxon>
        <taxon>Thermales</taxon>
        <taxon>Thermaceae</taxon>
        <taxon>Meiothermus</taxon>
    </lineage>
</organism>
<dbReference type="GO" id="GO:0016788">
    <property type="term" value="F:hydrolase activity, acting on ester bonds"/>
    <property type="evidence" value="ECO:0007669"/>
    <property type="project" value="InterPro"/>
</dbReference>
<evidence type="ECO:0000259" key="4">
    <source>
        <dbReference type="SMART" id="SM00990"/>
    </source>
</evidence>
<comment type="cofactor">
    <cofactor evidence="1">
        <name>Mg(2+)</name>
        <dbReference type="ChEBI" id="CHEBI:18420"/>
    </cofactor>
</comment>
<keyword evidence="3" id="KW-0378">Hydrolase</keyword>
<accession>A0A399FBN5</accession>
<dbReference type="Gene3D" id="3.40.1350.10">
    <property type="match status" value="1"/>
</dbReference>
<keyword evidence="6" id="KW-1185">Reference proteome</keyword>
<dbReference type="Proteomes" id="UP000266178">
    <property type="component" value="Unassembled WGS sequence"/>
</dbReference>
<sequence>MGQRLREEEIQRQIVTYLQVMGWYVEITDAGAGRRGGGRWGTLSLGYPDLTAFKNGRVLLIECKSPEGKLSSHQVAKHAEIRACGTSVYVCRSLDEAIVAEREAYYGGKKD</sequence>
<dbReference type="OrthoDB" id="71286at2"/>
<evidence type="ECO:0000256" key="1">
    <source>
        <dbReference type="ARBA" id="ARBA00001946"/>
    </source>
</evidence>
<dbReference type="SMART" id="SM00990">
    <property type="entry name" value="VRR_NUC"/>
    <property type="match status" value="1"/>
</dbReference>
<keyword evidence="2" id="KW-0540">Nuclease</keyword>
<protein>
    <submittedName>
        <fullName evidence="5">VRR-NUC domain protein</fullName>
    </submittedName>
</protein>
<dbReference type="InterPro" id="IPR011856">
    <property type="entry name" value="tRNA_endonuc-like_dom_sf"/>
</dbReference>
<dbReference type="AlphaFoldDB" id="A0A399FBN5"/>
<dbReference type="Pfam" id="PF08774">
    <property type="entry name" value="VRR_NUC"/>
    <property type="match status" value="1"/>
</dbReference>
<evidence type="ECO:0000313" key="5">
    <source>
        <dbReference type="EMBL" id="RIH94014.1"/>
    </source>
</evidence>
<dbReference type="GO" id="GO:0004518">
    <property type="term" value="F:nuclease activity"/>
    <property type="evidence" value="ECO:0007669"/>
    <property type="project" value="UniProtKB-KW"/>
</dbReference>
<name>A0A399FBN5_9DEIN</name>
<dbReference type="InterPro" id="IPR014883">
    <property type="entry name" value="VRR_NUC"/>
</dbReference>
<dbReference type="GO" id="GO:0003676">
    <property type="term" value="F:nucleic acid binding"/>
    <property type="evidence" value="ECO:0007669"/>
    <property type="project" value="InterPro"/>
</dbReference>
<evidence type="ECO:0000256" key="3">
    <source>
        <dbReference type="ARBA" id="ARBA00022801"/>
    </source>
</evidence>
<evidence type="ECO:0000313" key="6">
    <source>
        <dbReference type="Proteomes" id="UP000266178"/>
    </source>
</evidence>
<comment type="caution">
    <text evidence="5">The sequence shown here is derived from an EMBL/GenBank/DDBJ whole genome shotgun (WGS) entry which is preliminary data.</text>
</comment>
<dbReference type="RefSeq" id="WP_119355641.1">
    <property type="nucleotide sequence ID" value="NZ_BJXM01000022.1"/>
</dbReference>
<reference evidence="5 6" key="1">
    <citation type="submission" date="2018-08" db="EMBL/GenBank/DDBJ databases">
        <title>Meiothermus granaticius genome AF-68 sequencing project.</title>
        <authorList>
            <person name="Da Costa M.S."/>
            <person name="Albuquerque L."/>
            <person name="Raposo P."/>
            <person name="Froufe H.J.C."/>
            <person name="Barroso C.S."/>
            <person name="Egas C."/>
        </authorList>
    </citation>
    <scope>NUCLEOTIDE SEQUENCE [LARGE SCALE GENOMIC DNA]</scope>
    <source>
        <strain evidence="5 6">AF-68</strain>
    </source>
</reference>